<evidence type="ECO:0000313" key="2">
    <source>
        <dbReference type="Proteomes" id="UP000534286"/>
    </source>
</evidence>
<organism evidence="1 2">
    <name type="scientific">Streptosporangium album</name>
    <dbReference type="NCBI Taxonomy" id="47479"/>
    <lineage>
        <taxon>Bacteria</taxon>
        <taxon>Bacillati</taxon>
        <taxon>Actinomycetota</taxon>
        <taxon>Actinomycetes</taxon>
        <taxon>Streptosporangiales</taxon>
        <taxon>Streptosporangiaceae</taxon>
        <taxon>Streptosporangium</taxon>
    </lineage>
</organism>
<gene>
    <name evidence="1" type="ORF">FHR32_000907</name>
</gene>
<dbReference type="PROSITE" id="PS00018">
    <property type="entry name" value="EF_HAND_1"/>
    <property type="match status" value="1"/>
</dbReference>
<evidence type="ECO:0000313" key="1">
    <source>
        <dbReference type="EMBL" id="MBB4936602.1"/>
    </source>
</evidence>
<reference evidence="1 2" key="1">
    <citation type="submission" date="2020-08" db="EMBL/GenBank/DDBJ databases">
        <title>Sequencing the genomes of 1000 actinobacteria strains.</title>
        <authorList>
            <person name="Klenk H.-P."/>
        </authorList>
    </citation>
    <scope>NUCLEOTIDE SEQUENCE [LARGE SCALE GENOMIC DNA]</scope>
    <source>
        <strain evidence="1 2">DSM 43023</strain>
    </source>
</reference>
<dbReference type="Proteomes" id="UP000534286">
    <property type="component" value="Unassembled WGS sequence"/>
</dbReference>
<dbReference type="RefSeq" id="WP_184753130.1">
    <property type="nucleotide sequence ID" value="NZ_BAABEK010000078.1"/>
</dbReference>
<comment type="caution">
    <text evidence="1">The sequence shown here is derived from an EMBL/GenBank/DDBJ whole genome shotgun (WGS) entry which is preliminary data.</text>
</comment>
<protein>
    <recommendedName>
        <fullName evidence="3">EF-hand domain-containing protein</fullName>
    </recommendedName>
</protein>
<dbReference type="AlphaFoldDB" id="A0A7W7RR37"/>
<name>A0A7W7RR37_9ACTN</name>
<evidence type="ECO:0008006" key="3">
    <source>
        <dbReference type="Google" id="ProtNLM"/>
    </source>
</evidence>
<dbReference type="EMBL" id="JACHJU010000001">
    <property type="protein sequence ID" value="MBB4936602.1"/>
    <property type="molecule type" value="Genomic_DNA"/>
</dbReference>
<accession>A0A7W7RR37</accession>
<proteinExistence type="predicted"/>
<keyword evidence="2" id="KW-1185">Reference proteome</keyword>
<sequence length="740" mass="78682">MTAAEFSGVRQPEFDTMAGKHTQAAGRIEQLAESLYGELHGAGLDTAPALRLRELAGRVGKQAEDLRRRQALIREMEQQKVSFGTSTTAGSFMEMPDGLDAAQGLLDGTLAARLARAAAGGDTKALAQLQKYAGRAADPEFAGAFLKKLGAKGITELPGTLAARLRDASKRGESARVNDLSTQGKEALRLLSTALAAGTDPKNKAYAGDGFLKELTVQGRADHTVGDVTYAGYQAQALVWGAHDGKTPFSGKFMQTVGGDAVAYEKEQYKDRWAASQDALGKAVGGRQVPLFDLAATLGLGSLLKPVTGTATGSGKWVKPVKTAVVEDLLHAAESGKEASQALLNHTPPGWKEPVLDHLLTTRLGAFDYTGGFGSFGNVLLAGTTGQDATSKKLAAELTKTMADQARGAFGKAGDGNMEITDRAALDRLAPLRYPLARAMAANIDQVSNLLLNHATFGRADATDMSYALALATRDDAGFEALMRAQTEHMKAALDSMPPVGLDSSNLKQLGFTKADLKTFDFDEDGRIGKTDVGQFLVDNIVGEARPFSHIVEIRRQALIAEGLDDKKASEALQTMVRDTIGLIPVPGAKQVGELATGAFGSLLTSQYDKATGAGYDAAAKWAAGLMSEKGLSLDETYESLADNRLATERLAEQMIATAMLKKGMLDEVDLKGQPFTTGTPPTIKPFAEMSPSEYSQFLTWVHENGRGKDLHDRFRGTFRVTSEVDDYLNLQIPSSGGSK</sequence>
<dbReference type="InterPro" id="IPR018247">
    <property type="entry name" value="EF_Hand_1_Ca_BS"/>
</dbReference>